<dbReference type="GO" id="GO:0008033">
    <property type="term" value="P:tRNA processing"/>
    <property type="evidence" value="ECO:0007669"/>
    <property type="project" value="UniProtKB-KW"/>
</dbReference>
<reference evidence="14" key="1">
    <citation type="submission" date="2017-04" db="EMBL/GenBank/DDBJ databases">
        <title>Function of individual gut microbiota members based on whole genome sequencing of pure cultures obtained from chicken caecum.</title>
        <authorList>
            <person name="Medvecky M."/>
            <person name="Cejkova D."/>
            <person name="Polansky O."/>
            <person name="Karasova D."/>
            <person name="Kubasova T."/>
            <person name="Cizek A."/>
            <person name="Rychlik I."/>
        </authorList>
    </citation>
    <scope>NUCLEOTIDE SEQUENCE [LARGE SCALE GENOMIC DNA]</scope>
    <source>
        <strain evidence="14">An273</strain>
    </source>
</reference>
<dbReference type="PANTHER" id="PTHR47788">
    <property type="entry name" value="POLYA POLYMERASE"/>
    <property type="match status" value="1"/>
</dbReference>
<proteinExistence type="inferred from homology"/>
<evidence type="ECO:0000256" key="4">
    <source>
        <dbReference type="ARBA" id="ARBA00022679"/>
    </source>
</evidence>
<evidence type="ECO:0000313" key="14">
    <source>
        <dbReference type="Proteomes" id="UP000196368"/>
    </source>
</evidence>
<comment type="similarity">
    <text evidence="2 11">Belongs to the tRNA nucleotidyltransferase/poly(A) polymerase family.</text>
</comment>
<evidence type="ECO:0000259" key="12">
    <source>
        <dbReference type="Pfam" id="PF01743"/>
    </source>
</evidence>
<keyword evidence="3" id="KW-0820">tRNA-binding</keyword>
<dbReference type="SUPFAM" id="SSF81891">
    <property type="entry name" value="Poly A polymerase C-terminal region-like"/>
    <property type="match status" value="1"/>
</dbReference>
<dbReference type="Gene3D" id="1.10.3090.10">
    <property type="entry name" value="cca-adding enzyme, domain 2"/>
    <property type="match status" value="1"/>
</dbReference>
<evidence type="ECO:0000313" key="13">
    <source>
        <dbReference type="EMBL" id="OUO56607.1"/>
    </source>
</evidence>
<organism evidence="13 14">
    <name type="scientific">Candidatus Avelusimicrobium gallicola</name>
    <dbReference type="NCBI Taxonomy" id="2562704"/>
    <lineage>
        <taxon>Bacteria</taxon>
        <taxon>Pseudomonadati</taxon>
        <taxon>Elusimicrobiota</taxon>
        <taxon>Elusimicrobia</taxon>
        <taxon>Elusimicrobiales</taxon>
        <taxon>Elusimicrobiaceae</taxon>
        <taxon>Candidatus Avelusimicrobium</taxon>
    </lineage>
</organism>
<dbReference type="GO" id="GO:0000049">
    <property type="term" value="F:tRNA binding"/>
    <property type="evidence" value="ECO:0007669"/>
    <property type="project" value="UniProtKB-KW"/>
</dbReference>
<evidence type="ECO:0000256" key="6">
    <source>
        <dbReference type="ARBA" id="ARBA00022695"/>
    </source>
</evidence>
<evidence type="ECO:0000256" key="8">
    <source>
        <dbReference type="ARBA" id="ARBA00022741"/>
    </source>
</evidence>
<dbReference type="RefSeq" id="WP_087288696.1">
    <property type="nucleotide sequence ID" value="NZ_NFJD01000003.1"/>
</dbReference>
<dbReference type="Pfam" id="PF01743">
    <property type="entry name" value="PolyA_pol"/>
    <property type="match status" value="1"/>
</dbReference>
<dbReference type="GO" id="GO:0016779">
    <property type="term" value="F:nucleotidyltransferase activity"/>
    <property type="evidence" value="ECO:0007669"/>
    <property type="project" value="UniProtKB-KW"/>
</dbReference>
<sequence>MTVTIPKSYREPLYTIGEYAQKLGLKAWVVGGAVRDFYLKKNTLDIDLAFDGNQESVAGFCVKRWGGAKRKFSQFGTFRVQLDNGLKLDMVRARKESYPHPGALPVVAFSKEMKDDLFRRDFTTNAWCLSILPKNFGQSYDPFGAQKDIDAGVVRILHDKSFLDDPTRMYRAVRFAGRFGWRLAPKTERLLQAAVKEEYPLLLTRERFCQEFLKVLKEKRVKEIFGLMEKYDMLKFAWPGLRWNDALDSVSTPAERMGVLACSLGPSGEDFVRTLHLPKDKAQEIVSAWKIAQEQMCPLGPLSEMQKTVLKTVFPKLPLQALEPCFVRGGELKNLGLSGRKISGALGRVRKAQWNGEIKSREEAIAFLTR</sequence>
<dbReference type="Proteomes" id="UP000196368">
    <property type="component" value="Unassembled WGS sequence"/>
</dbReference>
<name>A0A1Y4DBS8_9BACT</name>
<dbReference type="AlphaFoldDB" id="A0A1Y4DBS8"/>
<evidence type="ECO:0000256" key="11">
    <source>
        <dbReference type="RuleBase" id="RU003953"/>
    </source>
</evidence>
<dbReference type="EMBL" id="NFJD01000003">
    <property type="protein sequence ID" value="OUO56607.1"/>
    <property type="molecule type" value="Genomic_DNA"/>
</dbReference>
<gene>
    <name evidence="13" type="ORF">B5F75_05290</name>
</gene>
<dbReference type="GO" id="GO:0000166">
    <property type="term" value="F:nucleotide binding"/>
    <property type="evidence" value="ECO:0007669"/>
    <property type="project" value="UniProtKB-KW"/>
</dbReference>
<feature type="domain" description="Poly A polymerase head" evidence="12">
    <location>
        <begin position="27"/>
        <end position="155"/>
    </location>
</feature>
<keyword evidence="7" id="KW-0479">Metal-binding</keyword>
<dbReference type="CDD" id="cd05398">
    <property type="entry name" value="NT_ClassII-CCAase"/>
    <property type="match status" value="1"/>
</dbReference>
<keyword evidence="10 11" id="KW-0694">RNA-binding</keyword>
<evidence type="ECO:0000256" key="3">
    <source>
        <dbReference type="ARBA" id="ARBA00022555"/>
    </source>
</evidence>
<dbReference type="GO" id="GO:0046872">
    <property type="term" value="F:metal ion binding"/>
    <property type="evidence" value="ECO:0007669"/>
    <property type="project" value="UniProtKB-KW"/>
</dbReference>
<keyword evidence="8" id="KW-0547">Nucleotide-binding</keyword>
<evidence type="ECO:0000256" key="9">
    <source>
        <dbReference type="ARBA" id="ARBA00022842"/>
    </source>
</evidence>
<comment type="cofactor">
    <cofactor evidence="1">
        <name>Mg(2+)</name>
        <dbReference type="ChEBI" id="CHEBI:18420"/>
    </cofactor>
</comment>
<evidence type="ECO:0000256" key="10">
    <source>
        <dbReference type="ARBA" id="ARBA00022884"/>
    </source>
</evidence>
<evidence type="ECO:0000256" key="1">
    <source>
        <dbReference type="ARBA" id="ARBA00001946"/>
    </source>
</evidence>
<keyword evidence="9" id="KW-0460">Magnesium</keyword>
<keyword evidence="5" id="KW-0819">tRNA processing</keyword>
<dbReference type="PANTHER" id="PTHR47788:SF1">
    <property type="entry name" value="A-ADDING TRNA NUCLEOTIDYLTRANSFERASE"/>
    <property type="match status" value="1"/>
</dbReference>
<evidence type="ECO:0000256" key="2">
    <source>
        <dbReference type="ARBA" id="ARBA00007265"/>
    </source>
</evidence>
<evidence type="ECO:0000256" key="5">
    <source>
        <dbReference type="ARBA" id="ARBA00022694"/>
    </source>
</evidence>
<dbReference type="SUPFAM" id="SSF81301">
    <property type="entry name" value="Nucleotidyltransferase"/>
    <property type="match status" value="1"/>
</dbReference>
<dbReference type="OrthoDB" id="9805698at2"/>
<keyword evidence="4 11" id="KW-0808">Transferase</keyword>
<protein>
    <recommendedName>
        <fullName evidence="12">Poly A polymerase head domain-containing protein</fullName>
    </recommendedName>
</protein>
<comment type="caution">
    <text evidence="13">The sequence shown here is derived from an EMBL/GenBank/DDBJ whole genome shotgun (WGS) entry which is preliminary data.</text>
</comment>
<dbReference type="InterPro" id="IPR052390">
    <property type="entry name" value="tRNA_nt/polyA_polymerase"/>
</dbReference>
<evidence type="ECO:0000256" key="7">
    <source>
        <dbReference type="ARBA" id="ARBA00022723"/>
    </source>
</evidence>
<keyword evidence="14" id="KW-1185">Reference proteome</keyword>
<dbReference type="InterPro" id="IPR002646">
    <property type="entry name" value="PolA_pol_head_dom"/>
</dbReference>
<keyword evidence="6" id="KW-0548">Nucleotidyltransferase</keyword>
<accession>A0A1Y4DBS8</accession>
<dbReference type="InterPro" id="IPR043519">
    <property type="entry name" value="NT_sf"/>
</dbReference>
<dbReference type="Gene3D" id="3.30.460.10">
    <property type="entry name" value="Beta Polymerase, domain 2"/>
    <property type="match status" value="1"/>
</dbReference>